<proteinExistence type="predicted"/>
<accession>A0A814W7B4</accession>
<dbReference type="AlphaFoldDB" id="A0A814W7B4"/>
<dbReference type="Proteomes" id="UP000663874">
    <property type="component" value="Unassembled WGS sequence"/>
</dbReference>
<gene>
    <name evidence="2" type="ORF">FNK824_LOCUS9314</name>
    <name evidence="1" type="ORF">SEV965_LOCUS20957</name>
</gene>
<evidence type="ECO:0000313" key="1">
    <source>
        <dbReference type="EMBL" id="CAF1197594.1"/>
    </source>
</evidence>
<dbReference type="Proteomes" id="UP000663889">
    <property type="component" value="Unassembled WGS sequence"/>
</dbReference>
<evidence type="ECO:0000313" key="3">
    <source>
        <dbReference type="Proteomes" id="UP000663889"/>
    </source>
</evidence>
<organism evidence="1 3">
    <name type="scientific">Rotaria sordida</name>
    <dbReference type="NCBI Taxonomy" id="392033"/>
    <lineage>
        <taxon>Eukaryota</taxon>
        <taxon>Metazoa</taxon>
        <taxon>Spiralia</taxon>
        <taxon>Gnathifera</taxon>
        <taxon>Rotifera</taxon>
        <taxon>Eurotatoria</taxon>
        <taxon>Bdelloidea</taxon>
        <taxon>Philodinida</taxon>
        <taxon>Philodinidae</taxon>
        <taxon>Rotaria</taxon>
    </lineage>
</organism>
<sequence>MESSTVNIVPNSLNLIKRYQFDKKDVTTSIDSRETSDQNNDDDQFLLMNKRYHFDKRYRFDEKIIKIIGN</sequence>
<reference evidence="1" key="1">
    <citation type="submission" date="2021-02" db="EMBL/GenBank/DDBJ databases">
        <authorList>
            <person name="Nowell W R."/>
        </authorList>
    </citation>
    <scope>NUCLEOTIDE SEQUENCE</scope>
</reference>
<name>A0A814W7B4_9BILA</name>
<dbReference type="EMBL" id="CAJOBE010000970">
    <property type="protein sequence ID" value="CAF3703346.1"/>
    <property type="molecule type" value="Genomic_DNA"/>
</dbReference>
<protein>
    <submittedName>
        <fullName evidence="1">Uncharacterized protein</fullName>
    </submittedName>
</protein>
<comment type="caution">
    <text evidence="1">The sequence shown here is derived from an EMBL/GenBank/DDBJ whole genome shotgun (WGS) entry which is preliminary data.</text>
</comment>
<evidence type="ECO:0000313" key="2">
    <source>
        <dbReference type="EMBL" id="CAF3703346.1"/>
    </source>
</evidence>
<dbReference type="EMBL" id="CAJNOU010001395">
    <property type="protein sequence ID" value="CAF1197594.1"/>
    <property type="molecule type" value="Genomic_DNA"/>
</dbReference>